<dbReference type="Pfam" id="PF08970">
    <property type="entry name" value="Sda"/>
    <property type="match status" value="1"/>
</dbReference>
<dbReference type="Gene3D" id="1.10.287.1100">
    <property type="entry name" value="Sporulation inhibitor A"/>
    <property type="match status" value="1"/>
</dbReference>
<evidence type="ECO:0000313" key="1">
    <source>
        <dbReference type="EMBL" id="WXB92108.1"/>
    </source>
</evidence>
<dbReference type="Proteomes" id="UP001387364">
    <property type="component" value="Chromosome"/>
</dbReference>
<dbReference type="InterPro" id="IPR036916">
    <property type="entry name" value="Sda_sf"/>
</dbReference>
<reference evidence="1 2" key="1">
    <citation type="submission" date="2024-02" db="EMBL/GenBank/DDBJ databases">
        <title>Seven novel Bacillus-like species.</title>
        <authorList>
            <person name="Liu G."/>
        </authorList>
    </citation>
    <scope>NUCLEOTIDE SEQUENCE [LARGE SCALE GENOMIC DNA]</scope>
    <source>
        <strain evidence="1 2">FJAT-52991</strain>
    </source>
</reference>
<dbReference type="GO" id="GO:0004860">
    <property type="term" value="F:protein kinase inhibitor activity"/>
    <property type="evidence" value="ECO:0007669"/>
    <property type="project" value="UniProtKB-KW"/>
</dbReference>
<dbReference type="RefSeq" id="WP_338750271.1">
    <property type="nucleotide sequence ID" value="NZ_CP147404.1"/>
</dbReference>
<dbReference type="SUPFAM" id="SSF100985">
    <property type="entry name" value="Sporulation inhibitor Sda"/>
    <property type="match status" value="1"/>
</dbReference>
<dbReference type="InterPro" id="IPR015064">
    <property type="entry name" value="Sda"/>
</dbReference>
<keyword evidence="2" id="KW-1185">Reference proteome</keyword>
<sequence length="45" mass="5417">MKHIPDDLLLESYFKARQLKLNEEFLKLMEIELKKRSLLKNAKIS</sequence>
<dbReference type="EMBL" id="CP147404">
    <property type="protein sequence ID" value="WXB92108.1"/>
    <property type="molecule type" value="Genomic_DNA"/>
</dbReference>
<name>A0ABZ2N315_9BACI</name>
<gene>
    <name evidence="1" type="primary">sda</name>
    <name evidence="1" type="ORF">WDJ61_12690</name>
</gene>
<proteinExistence type="predicted"/>
<evidence type="ECO:0000313" key="2">
    <source>
        <dbReference type="Proteomes" id="UP001387364"/>
    </source>
</evidence>
<protein>
    <submittedName>
        <fullName evidence="1">Sporulation histidine kinase inhibitor Sda</fullName>
    </submittedName>
</protein>
<organism evidence="1 2">
    <name type="scientific">Bacillus kandeliae</name>
    <dbReference type="NCBI Taxonomy" id="3129297"/>
    <lineage>
        <taxon>Bacteria</taxon>
        <taxon>Bacillati</taxon>
        <taxon>Bacillota</taxon>
        <taxon>Bacilli</taxon>
        <taxon>Bacillales</taxon>
        <taxon>Bacillaceae</taxon>
        <taxon>Bacillus</taxon>
    </lineage>
</organism>
<accession>A0ABZ2N315</accession>
<keyword evidence="1" id="KW-0649">Protein kinase inhibitor</keyword>